<dbReference type="PANTHER" id="PTHR46401:SF2">
    <property type="entry name" value="GLYCOSYLTRANSFERASE WBBK-RELATED"/>
    <property type="match status" value="1"/>
</dbReference>
<evidence type="ECO:0000256" key="2">
    <source>
        <dbReference type="SAM" id="MobiDB-lite"/>
    </source>
</evidence>
<dbReference type="Pfam" id="PF00534">
    <property type="entry name" value="Glycos_transf_1"/>
    <property type="match status" value="1"/>
</dbReference>
<dbReference type="EMBL" id="JACBZH010000001">
    <property type="protein sequence ID" value="NYH93541.1"/>
    <property type="molecule type" value="Genomic_DNA"/>
</dbReference>
<evidence type="ECO:0000256" key="1">
    <source>
        <dbReference type="ARBA" id="ARBA00022679"/>
    </source>
</evidence>
<keyword evidence="1 4" id="KW-0808">Transferase</keyword>
<name>A0A852ZKF3_9ACTN</name>
<feature type="domain" description="Glycosyl transferase family 1" evidence="3">
    <location>
        <begin position="198"/>
        <end position="319"/>
    </location>
</feature>
<dbReference type="GO" id="GO:0009103">
    <property type="term" value="P:lipopolysaccharide biosynthetic process"/>
    <property type="evidence" value="ECO:0007669"/>
    <property type="project" value="TreeGrafter"/>
</dbReference>
<protein>
    <submittedName>
        <fullName evidence="4">Glycosyltransferase involved in cell wall biosynthesis</fullName>
    </submittedName>
</protein>
<accession>A0A852ZKF3</accession>
<dbReference type="PANTHER" id="PTHR46401">
    <property type="entry name" value="GLYCOSYLTRANSFERASE WBBK-RELATED"/>
    <property type="match status" value="1"/>
</dbReference>
<feature type="compositionally biased region" description="Basic and acidic residues" evidence="2">
    <location>
        <begin position="425"/>
        <end position="438"/>
    </location>
</feature>
<organism evidence="4 5">
    <name type="scientific">Actinopolymorpha rutila</name>
    <dbReference type="NCBI Taxonomy" id="446787"/>
    <lineage>
        <taxon>Bacteria</taxon>
        <taxon>Bacillati</taxon>
        <taxon>Actinomycetota</taxon>
        <taxon>Actinomycetes</taxon>
        <taxon>Propionibacteriales</taxon>
        <taxon>Actinopolymorphaceae</taxon>
        <taxon>Actinopolymorpha</taxon>
    </lineage>
</organism>
<feature type="region of interest" description="Disordered" evidence="2">
    <location>
        <begin position="425"/>
        <end position="444"/>
    </location>
</feature>
<sequence length="444" mass="47981">MLITRRLGHDPALAIDDATRALAGHDWTRPDGALFGYFPVSRGNPFQDMLYSRLRPAGLTPLPTYDLTVTQQVASMVAGAGVEFVAHLHWLNPVLAKARDEADARDRVKAFLDGLAQLCDTGARLLWTVHNILPHQTRYPDLDAELRQGVVSFAERVHVMSPRTRELVAPWFDIPADKELSVPHPCYQDAYPSWMPRAQARAELGLPDGTTVFLLLGRVQPYKGITELLDAFDRLCEREPGRYALLVAGSAGSEPETLAFRDRLRAHPTAHASLRKIPAEEMQVYLRAADLAVLPYRRSLNSGARALALTFGLPAVVRDDAAPGLRLEANHTLRYDGRTADRFGNGIGNGIGDGFGGRFGSTLDDSTAGSVDGLLEALAEAGRVLTTPQARASAAAAAARLAPARVSATFAAAVRGWLDPAHIPAHDPDHIAGHDPDHVQGGTP</sequence>
<proteinExistence type="predicted"/>
<dbReference type="Gene3D" id="3.40.50.2000">
    <property type="entry name" value="Glycogen Phosphorylase B"/>
    <property type="match status" value="1"/>
</dbReference>
<dbReference type="RefSeq" id="WP_179791051.1">
    <property type="nucleotide sequence ID" value="NZ_BAAARR010000017.1"/>
</dbReference>
<dbReference type="AlphaFoldDB" id="A0A852ZKF3"/>
<evidence type="ECO:0000313" key="4">
    <source>
        <dbReference type="EMBL" id="NYH93541.1"/>
    </source>
</evidence>
<keyword evidence="5" id="KW-1185">Reference proteome</keyword>
<gene>
    <name evidence="4" type="ORF">F4554_006179</name>
</gene>
<reference evidence="4 5" key="1">
    <citation type="submission" date="2020-07" db="EMBL/GenBank/DDBJ databases">
        <title>Sequencing the genomes of 1000 actinobacteria strains.</title>
        <authorList>
            <person name="Klenk H.-P."/>
        </authorList>
    </citation>
    <scope>NUCLEOTIDE SEQUENCE [LARGE SCALE GENOMIC DNA]</scope>
    <source>
        <strain evidence="4 5">DSM 18448</strain>
    </source>
</reference>
<comment type="caution">
    <text evidence="4">The sequence shown here is derived from an EMBL/GenBank/DDBJ whole genome shotgun (WGS) entry which is preliminary data.</text>
</comment>
<evidence type="ECO:0000259" key="3">
    <source>
        <dbReference type="Pfam" id="PF00534"/>
    </source>
</evidence>
<evidence type="ECO:0000313" key="5">
    <source>
        <dbReference type="Proteomes" id="UP000579605"/>
    </source>
</evidence>
<dbReference type="GO" id="GO:0016757">
    <property type="term" value="F:glycosyltransferase activity"/>
    <property type="evidence" value="ECO:0007669"/>
    <property type="project" value="InterPro"/>
</dbReference>
<dbReference type="SUPFAM" id="SSF53756">
    <property type="entry name" value="UDP-Glycosyltransferase/glycogen phosphorylase"/>
    <property type="match status" value="1"/>
</dbReference>
<dbReference type="Proteomes" id="UP000579605">
    <property type="component" value="Unassembled WGS sequence"/>
</dbReference>
<dbReference type="InterPro" id="IPR001296">
    <property type="entry name" value="Glyco_trans_1"/>
</dbReference>